<dbReference type="EMBL" id="JAESVA010000008">
    <property type="protein sequence ID" value="MCB8882535.1"/>
    <property type="molecule type" value="Genomic_DNA"/>
</dbReference>
<evidence type="ECO:0000256" key="1">
    <source>
        <dbReference type="ARBA" id="ARBA00009986"/>
    </source>
</evidence>
<evidence type="ECO:0000256" key="2">
    <source>
        <dbReference type="ARBA" id="ARBA00023002"/>
    </source>
</evidence>
<evidence type="ECO:0000259" key="3">
    <source>
        <dbReference type="Pfam" id="PF00171"/>
    </source>
</evidence>
<dbReference type="InterPro" id="IPR015590">
    <property type="entry name" value="Aldehyde_DH_dom"/>
</dbReference>
<name>A0A963Z446_9PROT</name>
<protein>
    <submittedName>
        <fullName evidence="4">Aldehyde dehydrogenase family protein</fullName>
    </submittedName>
</protein>
<reference evidence="4 5" key="1">
    <citation type="journal article" date="2021" name="Microorganisms">
        <title>Acidisoma silvae sp. nov. and Acidisomacellulosilytica sp. nov., Two Acidophilic Bacteria Isolated from Decaying Wood, Hydrolyzing Cellulose and Producing Poly-3-hydroxybutyrate.</title>
        <authorList>
            <person name="Mieszkin S."/>
            <person name="Pouder E."/>
            <person name="Uroz S."/>
            <person name="Simon-Colin C."/>
            <person name="Alain K."/>
        </authorList>
    </citation>
    <scope>NUCLEOTIDE SEQUENCE [LARGE SCALE GENOMIC DNA]</scope>
    <source>
        <strain evidence="4 5">HW T5.17</strain>
    </source>
</reference>
<feature type="domain" description="Aldehyde dehydrogenase" evidence="3">
    <location>
        <begin position="26"/>
        <end position="93"/>
    </location>
</feature>
<organism evidence="4 5">
    <name type="scientific">Acidisoma cellulosilyticum</name>
    <dbReference type="NCBI Taxonomy" id="2802395"/>
    <lineage>
        <taxon>Bacteria</taxon>
        <taxon>Pseudomonadati</taxon>
        <taxon>Pseudomonadota</taxon>
        <taxon>Alphaproteobacteria</taxon>
        <taxon>Acetobacterales</taxon>
        <taxon>Acidocellaceae</taxon>
        <taxon>Acidisoma</taxon>
    </lineage>
</organism>
<dbReference type="Gene3D" id="3.40.605.10">
    <property type="entry name" value="Aldehyde Dehydrogenase, Chain A, domain 1"/>
    <property type="match status" value="1"/>
</dbReference>
<dbReference type="InterPro" id="IPR050740">
    <property type="entry name" value="Aldehyde_DH_Superfamily"/>
</dbReference>
<sequence>MLETVSTLPLKDASLLRQANLLDGKWVQADSGKTIAVTNPATGAVIGHIPAMETAETTRAIDAAYRAQKAWGAMLAKDRSAILRRLFNLMMENQ</sequence>
<proteinExistence type="inferred from homology"/>
<evidence type="ECO:0000313" key="5">
    <source>
        <dbReference type="Proteomes" id="UP000721844"/>
    </source>
</evidence>
<dbReference type="GO" id="GO:0009450">
    <property type="term" value="P:gamma-aminobutyric acid catabolic process"/>
    <property type="evidence" value="ECO:0007669"/>
    <property type="project" value="TreeGrafter"/>
</dbReference>
<dbReference type="InterPro" id="IPR016162">
    <property type="entry name" value="Ald_DH_N"/>
</dbReference>
<accession>A0A963Z446</accession>
<evidence type="ECO:0000313" key="4">
    <source>
        <dbReference type="EMBL" id="MCB8882535.1"/>
    </source>
</evidence>
<dbReference type="RefSeq" id="WP_227309199.1">
    <property type="nucleotide sequence ID" value="NZ_JAESVA010000008.1"/>
</dbReference>
<dbReference type="PANTHER" id="PTHR43353">
    <property type="entry name" value="SUCCINATE-SEMIALDEHYDE DEHYDROGENASE, MITOCHONDRIAL"/>
    <property type="match status" value="1"/>
</dbReference>
<dbReference type="SUPFAM" id="SSF53720">
    <property type="entry name" value="ALDH-like"/>
    <property type="match status" value="1"/>
</dbReference>
<comment type="similarity">
    <text evidence="1">Belongs to the aldehyde dehydrogenase family.</text>
</comment>
<gene>
    <name evidence="4" type="ORF">ACELLULO517_19980</name>
</gene>
<keyword evidence="2" id="KW-0560">Oxidoreductase</keyword>
<dbReference type="InterPro" id="IPR016161">
    <property type="entry name" value="Ald_DH/histidinol_DH"/>
</dbReference>
<dbReference type="PANTHER" id="PTHR43353:SF5">
    <property type="entry name" value="SUCCINATE-SEMIALDEHYDE DEHYDROGENASE, MITOCHONDRIAL"/>
    <property type="match status" value="1"/>
</dbReference>
<dbReference type="GO" id="GO:0005829">
    <property type="term" value="C:cytosol"/>
    <property type="evidence" value="ECO:0007669"/>
    <property type="project" value="TreeGrafter"/>
</dbReference>
<dbReference type="Proteomes" id="UP000721844">
    <property type="component" value="Unassembled WGS sequence"/>
</dbReference>
<dbReference type="AlphaFoldDB" id="A0A963Z446"/>
<dbReference type="Pfam" id="PF00171">
    <property type="entry name" value="Aldedh"/>
    <property type="match status" value="1"/>
</dbReference>
<feature type="non-terminal residue" evidence="4">
    <location>
        <position position="94"/>
    </location>
</feature>
<comment type="caution">
    <text evidence="4">The sequence shown here is derived from an EMBL/GenBank/DDBJ whole genome shotgun (WGS) entry which is preliminary data.</text>
</comment>
<dbReference type="GO" id="GO:0004777">
    <property type="term" value="F:succinate-semialdehyde dehydrogenase (NAD+) activity"/>
    <property type="evidence" value="ECO:0007669"/>
    <property type="project" value="TreeGrafter"/>
</dbReference>
<keyword evidence="5" id="KW-1185">Reference proteome</keyword>